<gene>
    <name evidence="1" type="ORF">OSB1V03_LOCUS11129</name>
</gene>
<dbReference type="OrthoDB" id="153074at2759"/>
<proteinExistence type="predicted"/>
<dbReference type="PANTHER" id="PTHR43975:SF2">
    <property type="entry name" value="EG:BACR7A4.14 PROTEIN-RELATED"/>
    <property type="match status" value="1"/>
</dbReference>
<dbReference type="PANTHER" id="PTHR43975">
    <property type="entry name" value="ZGC:101858"/>
    <property type="match status" value="1"/>
</dbReference>
<name>A0A7R9KX55_9ACAR</name>
<dbReference type="SUPFAM" id="SSF50494">
    <property type="entry name" value="Trypsin-like serine proteases"/>
    <property type="match status" value="1"/>
</dbReference>
<evidence type="ECO:0000313" key="1">
    <source>
        <dbReference type="EMBL" id="CAD7630717.1"/>
    </source>
</evidence>
<dbReference type="InterPro" id="IPR036291">
    <property type="entry name" value="NAD(P)-bd_dom_sf"/>
</dbReference>
<protein>
    <submittedName>
        <fullName evidence="1">Uncharacterized protein</fullName>
    </submittedName>
</protein>
<organism evidence="1">
    <name type="scientific">Medioppia subpectinata</name>
    <dbReference type="NCBI Taxonomy" id="1979941"/>
    <lineage>
        <taxon>Eukaryota</taxon>
        <taxon>Metazoa</taxon>
        <taxon>Ecdysozoa</taxon>
        <taxon>Arthropoda</taxon>
        <taxon>Chelicerata</taxon>
        <taxon>Arachnida</taxon>
        <taxon>Acari</taxon>
        <taxon>Acariformes</taxon>
        <taxon>Sarcoptiformes</taxon>
        <taxon>Oribatida</taxon>
        <taxon>Brachypylina</taxon>
        <taxon>Oppioidea</taxon>
        <taxon>Oppiidae</taxon>
        <taxon>Medioppia</taxon>
    </lineage>
</organism>
<accession>A0A7R9KX55</accession>
<dbReference type="InterPro" id="IPR009003">
    <property type="entry name" value="Peptidase_S1_PA"/>
</dbReference>
<dbReference type="Pfam" id="PF13365">
    <property type="entry name" value="Trypsin_2"/>
    <property type="match status" value="1"/>
</dbReference>
<dbReference type="InterPro" id="IPR002347">
    <property type="entry name" value="SDR_fam"/>
</dbReference>
<dbReference type="Pfam" id="PF00106">
    <property type="entry name" value="adh_short"/>
    <property type="match status" value="1"/>
</dbReference>
<reference evidence="1" key="1">
    <citation type="submission" date="2020-11" db="EMBL/GenBank/DDBJ databases">
        <authorList>
            <person name="Tran Van P."/>
        </authorList>
    </citation>
    <scope>NUCLEOTIDE SEQUENCE</scope>
</reference>
<dbReference type="EMBL" id="CAJPIZ010008449">
    <property type="protein sequence ID" value="CAG2111147.1"/>
    <property type="molecule type" value="Genomic_DNA"/>
</dbReference>
<dbReference type="PRINTS" id="PR00081">
    <property type="entry name" value="GDHRDH"/>
</dbReference>
<evidence type="ECO:0000313" key="2">
    <source>
        <dbReference type="Proteomes" id="UP000759131"/>
    </source>
</evidence>
<dbReference type="SUPFAM" id="SSF51735">
    <property type="entry name" value="NAD(P)-binding Rossmann-fold domains"/>
    <property type="match status" value="1"/>
</dbReference>
<keyword evidence="2" id="KW-1185">Reference proteome</keyword>
<dbReference type="AlphaFoldDB" id="A0A7R9KX55"/>
<dbReference type="EMBL" id="OC863024">
    <property type="protein sequence ID" value="CAD7630717.1"/>
    <property type="molecule type" value="Genomic_DNA"/>
</dbReference>
<sequence>MYRLRAILRKCGQSAPILAPIAVISGHCWRRRNGDQNETNEWTNTRLWPEFALRNARLNGTEVRDHFDDWKQSVIITIIDRQYVCGFIVNSGEYVVMSALVIQGMGSVKFGLSAPRLTSELFVAKPNAPQHTVDLEGQVIYVDESVGLALIKVHDIIPGALHALPLADQTRAGQHVVVLGALCGKTGCSFITGTIRSLDGPPVTGHRSVLDPDRQYFGHNITSVVNFSGGPVLDMSGRVVGVMMRDEYILPVKDLREFIQRGLDYQPLARKKDYSFEGKCRLGVALSCDDKGYHVLMLIDNPIDNPIDNTRRPVGQIIHLTVDRGGHEVLVSVVSKPLYLEVAKSRDFTGRVVLATGSSTGIGAAIVKLFTVYGADVVITGPTEAQVKQTAQEVHKLSPKSKTLEVVADVSKSSDLKRLMNETITTFGKLDVLVNSASIMPMANITTPNLMHIWDQVFTYNLRSVLELTQLAVPHLEKTKGSIVDISSVTSMTAVSNKVTSMQEKIKHVTPLGRLGEPLDVARATVFLASSDAQFITGANLIVDGGVIPNFGIFNMN</sequence>
<dbReference type="Proteomes" id="UP000759131">
    <property type="component" value="Unassembled WGS sequence"/>
</dbReference>
<dbReference type="Gene3D" id="3.40.50.720">
    <property type="entry name" value="NAD(P)-binding Rossmann-like Domain"/>
    <property type="match status" value="2"/>
</dbReference>
<dbReference type="Gene3D" id="2.40.10.120">
    <property type="match status" value="1"/>
</dbReference>